<dbReference type="EMBL" id="CAXAMN010014147">
    <property type="protein sequence ID" value="CAK9042621.1"/>
    <property type="molecule type" value="Genomic_DNA"/>
</dbReference>
<feature type="transmembrane region" description="Helical" evidence="1">
    <location>
        <begin position="35"/>
        <end position="56"/>
    </location>
</feature>
<accession>A0ABP0LV59</accession>
<feature type="non-terminal residue" evidence="2">
    <location>
        <position position="152"/>
    </location>
</feature>
<protein>
    <recommendedName>
        <fullName evidence="4">Copper transporter</fullName>
    </recommendedName>
</protein>
<keyword evidence="3" id="KW-1185">Reference proteome</keyword>
<evidence type="ECO:0000256" key="1">
    <source>
        <dbReference type="SAM" id="Phobius"/>
    </source>
</evidence>
<evidence type="ECO:0000313" key="2">
    <source>
        <dbReference type="EMBL" id="CAK9042621.1"/>
    </source>
</evidence>
<organism evidence="2 3">
    <name type="scientific">Durusdinium trenchii</name>
    <dbReference type="NCBI Taxonomy" id="1381693"/>
    <lineage>
        <taxon>Eukaryota</taxon>
        <taxon>Sar</taxon>
        <taxon>Alveolata</taxon>
        <taxon>Dinophyceae</taxon>
        <taxon>Suessiales</taxon>
        <taxon>Symbiodiniaceae</taxon>
        <taxon>Durusdinium</taxon>
    </lineage>
</organism>
<name>A0ABP0LV59_9DINO</name>
<reference evidence="2 3" key="1">
    <citation type="submission" date="2024-02" db="EMBL/GenBank/DDBJ databases">
        <authorList>
            <person name="Chen Y."/>
            <person name="Shah S."/>
            <person name="Dougan E. K."/>
            <person name="Thang M."/>
            <person name="Chan C."/>
        </authorList>
    </citation>
    <scope>NUCLEOTIDE SEQUENCE [LARGE SCALE GENOMIC DNA]</scope>
</reference>
<evidence type="ECO:0008006" key="4">
    <source>
        <dbReference type="Google" id="ProtNLM"/>
    </source>
</evidence>
<keyword evidence="1" id="KW-0472">Membrane</keyword>
<keyword evidence="1" id="KW-1133">Transmembrane helix</keyword>
<evidence type="ECO:0000313" key="3">
    <source>
        <dbReference type="Proteomes" id="UP001642484"/>
    </source>
</evidence>
<gene>
    <name evidence="2" type="ORF">CCMP2556_LOCUS22663</name>
</gene>
<keyword evidence="1" id="KW-0812">Transmembrane</keyword>
<comment type="caution">
    <text evidence="2">The sequence shown here is derived from an EMBL/GenBank/DDBJ whole genome shotgun (WGS) entry which is preliminary data.</text>
</comment>
<sequence length="152" mass="16898">MPRAPLEEPTSLEPDEPKMEGVRAVFAWIWSCMTWLFWVCIFFLDIAIVIGMQIFLESIGQRRTGREIMSRKAMANALAKQATSGTPKGAPIPEPNAAGSTQRLAVLLQEEVLAAVLTEHWVKIIIGLGLAVAFRLPQCFLSEDGIVFHMLF</sequence>
<proteinExistence type="predicted"/>
<dbReference type="Proteomes" id="UP001642484">
    <property type="component" value="Unassembled WGS sequence"/>
</dbReference>